<accession>A0AAD9EU79</accession>
<gene>
    <name evidence="1" type="ORF">KUDE01_002596</name>
</gene>
<reference evidence="1" key="1">
    <citation type="submission" date="2023-04" db="EMBL/GenBank/DDBJ databases">
        <title>Chromosome-level genome of Chaenocephalus aceratus.</title>
        <authorList>
            <person name="Park H."/>
        </authorList>
    </citation>
    <scope>NUCLEOTIDE SEQUENCE</scope>
    <source>
        <strain evidence="1">DE</strain>
        <tissue evidence="1">Muscle</tissue>
    </source>
</reference>
<proteinExistence type="predicted"/>
<evidence type="ECO:0000313" key="2">
    <source>
        <dbReference type="Proteomes" id="UP001228049"/>
    </source>
</evidence>
<dbReference type="PANTHER" id="PTHR45913:SF5">
    <property type="entry name" value="GENERAL TRANSCRIPTION FACTOR II-I REPEAT DOMAIN-CONTAINING PROTEIN 2A-LIKE PROTEIN"/>
    <property type="match status" value="1"/>
</dbReference>
<dbReference type="EMBL" id="JASDAP010000027">
    <property type="protein sequence ID" value="KAK1877281.1"/>
    <property type="molecule type" value="Genomic_DNA"/>
</dbReference>
<protein>
    <submittedName>
        <fullName evidence="1">General transcription factor II-I repeat domain containing protein 2A</fullName>
    </submittedName>
</protein>
<dbReference type="AlphaFoldDB" id="A0AAD9EU79"/>
<name>A0AAD9EU79_DISEL</name>
<organism evidence="1 2">
    <name type="scientific">Dissostichus eleginoides</name>
    <name type="common">Patagonian toothfish</name>
    <name type="synonym">Dissostichus amissus</name>
    <dbReference type="NCBI Taxonomy" id="100907"/>
    <lineage>
        <taxon>Eukaryota</taxon>
        <taxon>Metazoa</taxon>
        <taxon>Chordata</taxon>
        <taxon>Craniata</taxon>
        <taxon>Vertebrata</taxon>
        <taxon>Euteleostomi</taxon>
        <taxon>Actinopterygii</taxon>
        <taxon>Neopterygii</taxon>
        <taxon>Teleostei</taxon>
        <taxon>Neoteleostei</taxon>
        <taxon>Acanthomorphata</taxon>
        <taxon>Eupercaria</taxon>
        <taxon>Perciformes</taxon>
        <taxon>Notothenioidei</taxon>
        <taxon>Nototheniidae</taxon>
        <taxon>Dissostichus</taxon>
    </lineage>
</organism>
<dbReference type="Proteomes" id="UP001228049">
    <property type="component" value="Unassembled WGS sequence"/>
</dbReference>
<comment type="caution">
    <text evidence="1">The sequence shown here is derived from an EMBL/GenBank/DDBJ whole genome shotgun (WGS) entry which is preliminary data.</text>
</comment>
<dbReference type="PANTHER" id="PTHR45913">
    <property type="entry name" value="EPM2A-INTERACTING PROTEIN 1"/>
    <property type="match status" value="1"/>
</dbReference>
<sequence>MQHWLKPCRKTLRRFHDLHVKRPQITFLVDPSNAETDCLKALLVKDEAVAELEMIELSEDDRLKPVLREGTLEFWKTVPIEKYPNVKRAALKLLSMFGSTYVLATTEYKPDLRGIVQSKECQKSH</sequence>
<keyword evidence="2" id="KW-1185">Reference proteome</keyword>
<evidence type="ECO:0000313" key="1">
    <source>
        <dbReference type="EMBL" id="KAK1877281.1"/>
    </source>
</evidence>